<dbReference type="Proteomes" id="UP000238882">
    <property type="component" value="Unassembled WGS sequence"/>
</dbReference>
<keyword evidence="2" id="KW-1185">Reference proteome</keyword>
<evidence type="ECO:0000313" key="2">
    <source>
        <dbReference type="Proteomes" id="UP000238882"/>
    </source>
</evidence>
<evidence type="ECO:0008006" key="3">
    <source>
        <dbReference type="Google" id="ProtNLM"/>
    </source>
</evidence>
<comment type="caution">
    <text evidence="1">The sequence shown here is derived from an EMBL/GenBank/DDBJ whole genome shotgun (WGS) entry which is preliminary data.</text>
</comment>
<organism evidence="1 2">
    <name type="scientific">Polaribacter porphyrae</name>
    <dbReference type="NCBI Taxonomy" id="1137780"/>
    <lineage>
        <taxon>Bacteria</taxon>
        <taxon>Pseudomonadati</taxon>
        <taxon>Bacteroidota</taxon>
        <taxon>Flavobacteriia</taxon>
        <taxon>Flavobacteriales</taxon>
        <taxon>Flavobacteriaceae</taxon>
    </lineage>
</organism>
<dbReference type="AlphaFoldDB" id="A0A2S7WQE7"/>
<accession>A0A2S7WQE7</accession>
<dbReference type="Gene3D" id="2.60.120.260">
    <property type="entry name" value="Galactose-binding domain-like"/>
    <property type="match status" value="1"/>
</dbReference>
<proteinExistence type="predicted"/>
<reference evidence="1 2" key="1">
    <citation type="submission" date="2016-12" db="EMBL/GenBank/DDBJ databases">
        <title>Trade-off between light-utilization and light-protection in marine flavobacteria.</title>
        <authorList>
            <person name="Kumagai Y."/>
            <person name="Yoshizawa S."/>
            <person name="Kogure K."/>
            <person name="Iwasaki W."/>
        </authorList>
    </citation>
    <scope>NUCLEOTIDE SEQUENCE [LARGE SCALE GENOMIC DNA]</scope>
    <source>
        <strain evidence="1 2">NBRC 108759</strain>
    </source>
</reference>
<evidence type="ECO:0000313" key="1">
    <source>
        <dbReference type="EMBL" id="PQJ79813.1"/>
    </source>
</evidence>
<dbReference type="EMBL" id="MSCN01000001">
    <property type="protein sequence ID" value="PQJ79813.1"/>
    <property type="molecule type" value="Genomic_DNA"/>
</dbReference>
<name>A0A2S7WQE7_9FLAO</name>
<gene>
    <name evidence="1" type="ORF">BTO18_11785</name>
</gene>
<sequence length="712" mass="81484">MLKGRNILLVFCFMTYYGLEAQINHSLLKSVEIFPDDNTEKLKNINDGIIDSNIWESKRKNSNYSFVINFSADFVIGGSHIYLPVNKSVDFEKVSFQYYEKGEWSNFEGGTAFLKSSNLLSIVFSKTASTSKIKINFTNASNLAISEITVWGTKVPDLWYGVSKGNEKFIPKRHWVCVNQVAHNINAPKRFTVPTANADLVYYVVEKESDKVLFKGTLKNKIGDFTKFKPKTNSFSKEYFIRVKDSIFGDSDSYPFLVAEEAIQKTAYQSAVDFMNDARSMVGTHPSAYGGCPWRDGAYYTFEVPSMVMMYLSNPEVFEKMKVSINYNKEKEKILSSSFNPTKEPSDKKALSIIQSYYSELENPKDLKAPDIIQMIRFGIGWYLLDPNTKDPSGDELGWQIHNQTVEQFAFFLYGYPAYQKYISHSFYNKVLQKTLKLWDETGLFKVITKIGTPKGRHCLGHSILPNLLMYEVAKRENLSTANLFLEAAYNQTKWVIENVDWKDPKYTKGQRISEPRLITGLSHFQKNYPEFAPKGLLKKINAWSKEVIRLSENEWDFRRYDLNKNWTLPSFNEAGNVIGFPACALSVAMVTKDKQIKDRLVQIAYAHIDNFNGRNPTKDHCANNPEKGFIGVDSGWKYGDPRHDVCARLETVRGALCSLPGTEMYPFNPLGKPRHGEGWTVYNSNWNLTLAYLNFYEGISSIEILKKIPNN</sequence>
<protein>
    <recommendedName>
        <fullName evidence="3">Cellulase Ig-like domain-containing protein</fullName>
    </recommendedName>
</protein>